<dbReference type="PANTHER" id="PTHR46603">
    <property type="entry name" value="ABSCISSION/NOCUT CHECKPOINT REGULATOR"/>
    <property type="match status" value="1"/>
</dbReference>
<dbReference type="Pfam" id="PF22586">
    <property type="entry name" value="ANCHR-like_BBOX"/>
    <property type="match status" value="1"/>
</dbReference>
<proteinExistence type="predicted"/>
<keyword evidence="2" id="KW-1185">Reference proteome</keyword>
<dbReference type="Proteomes" id="UP000694941">
    <property type="component" value="Unplaced"/>
</dbReference>
<organism evidence="2 3">
    <name type="scientific">Limulus polyphemus</name>
    <name type="common">Atlantic horseshoe crab</name>
    <dbReference type="NCBI Taxonomy" id="6850"/>
    <lineage>
        <taxon>Eukaryota</taxon>
        <taxon>Metazoa</taxon>
        <taxon>Ecdysozoa</taxon>
        <taxon>Arthropoda</taxon>
        <taxon>Chelicerata</taxon>
        <taxon>Merostomata</taxon>
        <taxon>Xiphosura</taxon>
        <taxon>Limulidae</taxon>
        <taxon>Limulus</taxon>
    </lineage>
</organism>
<dbReference type="GeneID" id="106457754"/>
<dbReference type="RefSeq" id="XP_013772654.1">
    <property type="nucleotide sequence ID" value="XM_013917200.2"/>
</dbReference>
<dbReference type="InterPro" id="IPR044553">
    <property type="entry name" value="Bbox1_ANCHR"/>
</dbReference>
<dbReference type="PANTHER" id="PTHR46603:SF1">
    <property type="entry name" value="ABSCISSION_NOCUT CHECKPOINT REGULATOR"/>
    <property type="match status" value="1"/>
</dbReference>
<dbReference type="CDD" id="cd19817">
    <property type="entry name" value="Bbox1_ANCHR-like"/>
    <property type="match status" value="1"/>
</dbReference>
<accession>A0ABM1B150</accession>
<reference evidence="3" key="1">
    <citation type="submission" date="2025-08" db="UniProtKB">
        <authorList>
            <consortium name="RefSeq"/>
        </authorList>
    </citation>
    <scope>IDENTIFICATION</scope>
    <source>
        <tissue evidence="3">Muscle</tissue>
    </source>
</reference>
<evidence type="ECO:0000256" key="1">
    <source>
        <dbReference type="SAM" id="MobiDB-lite"/>
    </source>
</evidence>
<gene>
    <name evidence="3" type="primary">LOC106457754</name>
</gene>
<evidence type="ECO:0000313" key="2">
    <source>
        <dbReference type="Proteomes" id="UP000694941"/>
    </source>
</evidence>
<sequence length="254" mass="29030">MDPKRYSAPPITVFREAEHHTESEMIDNLMKEVQEEVEIDSRRPKPEDEIAARLARLRGDDELQPSGSAAPDLILAERRVNSKHHQEDVDLDEVNKVLKTESEQLEAAAKKELIDLGQNKAVQEALAELKKKKQSEGGKSPLESEEEENNECNAVIEKLLDEATIEEKFKQPQPLDDQNKTTKKSLGSDMSICEHEEMDELPWCVICNEDALVRCLDCEGDLYCMRCFKECHDSFDIKDHRSAPYKPTKTAMKY</sequence>
<dbReference type="SUPFAM" id="SSF57845">
    <property type="entry name" value="B-box zinc-binding domain"/>
    <property type="match status" value="1"/>
</dbReference>
<protein>
    <submittedName>
        <fullName evidence="3">Abscission/NoCut checkpoint regulator-like</fullName>
    </submittedName>
</protein>
<feature type="region of interest" description="Disordered" evidence="1">
    <location>
        <begin position="129"/>
        <end position="150"/>
    </location>
</feature>
<evidence type="ECO:0000313" key="3">
    <source>
        <dbReference type="RefSeq" id="XP_013772654.1"/>
    </source>
</evidence>
<name>A0ABM1B150_LIMPO</name>